<evidence type="ECO:0000259" key="3">
    <source>
        <dbReference type="SMART" id="SM00642"/>
    </source>
</evidence>
<dbReference type="InterPro" id="IPR014756">
    <property type="entry name" value="Ig_E-set"/>
</dbReference>
<evidence type="ECO:0000313" key="5">
    <source>
        <dbReference type="Proteomes" id="UP001501725"/>
    </source>
</evidence>
<keyword evidence="5" id="KW-1185">Reference proteome</keyword>
<accession>A0ABP8HQA5</accession>
<name>A0ABP8HQA5_9BACT</name>
<feature type="domain" description="Glycosyl hydrolase family 13 catalytic" evidence="3">
    <location>
        <begin position="402"/>
        <end position="769"/>
    </location>
</feature>
<dbReference type="Proteomes" id="UP001501725">
    <property type="component" value="Unassembled WGS sequence"/>
</dbReference>
<evidence type="ECO:0000256" key="2">
    <source>
        <dbReference type="SAM" id="SignalP"/>
    </source>
</evidence>
<evidence type="ECO:0000256" key="1">
    <source>
        <dbReference type="ARBA" id="ARBA00023277"/>
    </source>
</evidence>
<dbReference type="Gene3D" id="2.60.40.10">
    <property type="entry name" value="Immunoglobulins"/>
    <property type="match status" value="1"/>
</dbReference>
<dbReference type="PANTHER" id="PTHR43651:SF3">
    <property type="entry name" value="1,4-ALPHA-GLUCAN-BRANCHING ENZYME"/>
    <property type="match status" value="1"/>
</dbReference>
<dbReference type="Gene3D" id="3.20.20.80">
    <property type="entry name" value="Glycosidases"/>
    <property type="match status" value="1"/>
</dbReference>
<feature type="chain" id="PRO_5047358271" description="Glycosyl hydrolase family 13 catalytic domain-containing protein" evidence="2">
    <location>
        <begin position="20"/>
        <end position="959"/>
    </location>
</feature>
<dbReference type="Pfam" id="PF00128">
    <property type="entry name" value="Alpha-amylase"/>
    <property type="match status" value="1"/>
</dbReference>
<protein>
    <recommendedName>
        <fullName evidence="3">Glycosyl hydrolase family 13 catalytic domain-containing protein</fullName>
    </recommendedName>
</protein>
<dbReference type="SUPFAM" id="SSF51445">
    <property type="entry name" value="(Trans)glycosidases"/>
    <property type="match status" value="1"/>
</dbReference>
<evidence type="ECO:0000313" key="4">
    <source>
        <dbReference type="EMBL" id="GAA4342651.1"/>
    </source>
</evidence>
<dbReference type="PANTHER" id="PTHR43651">
    <property type="entry name" value="1,4-ALPHA-GLUCAN-BRANCHING ENZYME"/>
    <property type="match status" value="1"/>
</dbReference>
<dbReference type="InterPro" id="IPR026444">
    <property type="entry name" value="Secre_tail"/>
</dbReference>
<gene>
    <name evidence="4" type="ORF">GCM10023184_42290</name>
</gene>
<dbReference type="SUPFAM" id="SSF81296">
    <property type="entry name" value="E set domains"/>
    <property type="match status" value="1"/>
</dbReference>
<feature type="signal peptide" evidence="2">
    <location>
        <begin position="1"/>
        <end position="19"/>
    </location>
</feature>
<comment type="caution">
    <text evidence="4">The sequence shown here is derived from an EMBL/GenBank/DDBJ whole genome shotgun (WGS) entry which is preliminary data.</text>
</comment>
<dbReference type="RefSeq" id="WP_345257942.1">
    <property type="nucleotide sequence ID" value="NZ_BAABGY010000016.1"/>
</dbReference>
<dbReference type="InterPro" id="IPR013783">
    <property type="entry name" value="Ig-like_fold"/>
</dbReference>
<proteinExistence type="predicted"/>
<dbReference type="NCBIfam" id="TIGR04183">
    <property type="entry name" value="Por_Secre_tail"/>
    <property type="match status" value="1"/>
</dbReference>
<keyword evidence="1" id="KW-0119">Carbohydrate metabolism</keyword>
<dbReference type="EMBL" id="BAABGY010000016">
    <property type="protein sequence ID" value="GAA4342651.1"/>
    <property type="molecule type" value="Genomic_DNA"/>
</dbReference>
<dbReference type="InterPro" id="IPR006047">
    <property type="entry name" value="GH13_cat_dom"/>
</dbReference>
<dbReference type="CDD" id="cd11350">
    <property type="entry name" value="AmyAc_4"/>
    <property type="match status" value="1"/>
</dbReference>
<organism evidence="4 5">
    <name type="scientific">Flaviaesturariibacter amylovorans</name>
    <dbReference type="NCBI Taxonomy" id="1084520"/>
    <lineage>
        <taxon>Bacteria</taxon>
        <taxon>Pseudomonadati</taxon>
        <taxon>Bacteroidota</taxon>
        <taxon>Chitinophagia</taxon>
        <taxon>Chitinophagales</taxon>
        <taxon>Chitinophagaceae</taxon>
        <taxon>Flaviaestuariibacter</taxon>
    </lineage>
</organism>
<reference evidence="5" key="1">
    <citation type="journal article" date="2019" name="Int. J. Syst. Evol. Microbiol.">
        <title>The Global Catalogue of Microorganisms (GCM) 10K type strain sequencing project: providing services to taxonomists for standard genome sequencing and annotation.</title>
        <authorList>
            <consortium name="The Broad Institute Genomics Platform"/>
            <consortium name="The Broad Institute Genome Sequencing Center for Infectious Disease"/>
            <person name="Wu L."/>
            <person name="Ma J."/>
        </authorList>
    </citation>
    <scope>NUCLEOTIDE SEQUENCE [LARGE SCALE GENOMIC DNA]</scope>
    <source>
        <strain evidence="5">JCM 17919</strain>
    </source>
</reference>
<keyword evidence="2" id="KW-0732">Signal</keyword>
<dbReference type="InterPro" id="IPR017853">
    <property type="entry name" value="GH"/>
</dbReference>
<sequence>MKRLLLAVFALLTVAGAQAQLLSWNPPFPRENDNSQSLVITVDATKGNQGLLNYTPNSDVYVHIGVITSASTSPSDWKYTKFTWGTTNAAANAPYVSANKWQYTITGSLRTFFGITNASETIQKIAILFRNGAGSRVQRNTDGGDMYIPVYPTGSFQTRVDEPFRMPNYTMTAETQNWSVGTAFNVKGSASTASSMKLYHNGTQIAAATGVTTLSGNSTVAGFGVQTIVSEANNGTTSVYDTIKIFVGPASSPVAALPAGVVDGVNYTSNTTATLVLRAPNKTKATVIGDFNNWTEDLNYVMNRTPDGKFFWLNLTGLTAGTQYAFQYKVDDTIRIADPYSTMILDPWNDQFISATTYPGLKPYPTGKTTGIVGVLQTAAPTYTWNSNSYSRPDKRTLVAYELLVRDFLANPNWDKLTDTLSYFKNLGINAIEIMPFNEFEGNLSWGYNPDFYFAPDKYYGRPETLKRFIDSCHANGIAIIMDIALNHSFGLSPMVQLYWDPSNNRPAANNPWFNQTDRHPFGVGYDFNHQSPDTRYFTSRVMQYWTNEYRIDGFRFDLSKGFTQNQTNDVGSWSNYDQSRIDIWKAYYDTLNRVAPGAYSILEHFAANSEETVLANYGHLFWGNLHTQYKNSALGFANNDANLDWGLFTARGWNQPHLMTYAESHDEERLMYEMLNFGNNSQANYNVRNLNTALKRMELIGAFLFIQPGPKMFWQFGELGYDYSINYCANGTINSSCRTDAKPVRWDYNTVAERRNIYDVWAKVIKLRSHPWFRANFTSNRVFGPLTGNFRWFQITTDTSNITVVGNFDVVAQSGTVTFQNAGTWYDYLNNTTFTATGNPQTINLLPGEYRIYVNRNVNNVGTTPVSNLVTDGSRLDAGVYPNPAKGQFVVDLFLPAAAQTSFELVNGAGQVVRSLRQSFLPRGRQLITLDRPGIPAGTYYLRIAAKGGMRVLPLILQ</sequence>
<dbReference type="SMART" id="SM00642">
    <property type="entry name" value="Aamy"/>
    <property type="match status" value="1"/>
</dbReference>